<dbReference type="Proteomes" id="UP000007800">
    <property type="component" value="Unassembled WGS sequence"/>
</dbReference>
<reference evidence="1 2" key="1">
    <citation type="submission" date="2008-07" db="EMBL/GenBank/DDBJ databases">
        <authorList>
            <person name="El-Sayed N."/>
            <person name="Caler E."/>
            <person name="Inman J."/>
            <person name="Amedeo P."/>
            <person name="Hass B."/>
            <person name="Wortman J."/>
        </authorList>
    </citation>
    <scope>NUCLEOTIDE SEQUENCE [LARGE SCALE GENOMIC DNA]</scope>
    <source>
        <strain evidence="2">ATCC 50983 / TXsc</strain>
    </source>
</reference>
<sequence length="81" mass="8965">MRTIADVGDYRFSTCHVNASIEEVYRTDVQRLVDAAVGGIDGVRMVEVADEKIRDALGQANRSGSPICNIVENYEQYNSPD</sequence>
<dbReference type="GeneID" id="9065312"/>
<dbReference type="OrthoDB" id="2113965at2759"/>
<dbReference type="AlphaFoldDB" id="C5L2C9"/>
<dbReference type="EMBL" id="GG678581">
    <property type="protein sequence ID" value="EER09141.1"/>
    <property type="molecule type" value="Genomic_DNA"/>
</dbReference>
<dbReference type="InParanoid" id="C5L2C9"/>
<organism evidence="2">
    <name type="scientific">Perkinsus marinus (strain ATCC 50983 / TXsc)</name>
    <dbReference type="NCBI Taxonomy" id="423536"/>
    <lineage>
        <taxon>Eukaryota</taxon>
        <taxon>Sar</taxon>
        <taxon>Alveolata</taxon>
        <taxon>Perkinsozoa</taxon>
        <taxon>Perkinsea</taxon>
        <taxon>Perkinsida</taxon>
        <taxon>Perkinsidae</taxon>
        <taxon>Perkinsus</taxon>
    </lineage>
</organism>
<evidence type="ECO:0000313" key="1">
    <source>
        <dbReference type="EMBL" id="EER09141.1"/>
    </source>
</evidence>
<gene>
    <name evidence="1" type="ORF">Pmar_PMAR024165</name>
</gene>
<proteinExistence type="predicted"/>
<evidence type="ECO:0000313" key="2">
    <source>
        <dbReference type="Proteomes" id="UP000007800"/>
    </source>
</evidence>
<name>C5L2C9_PERM5</name>
<keyword evidence="2" id="KW-1185">Reference proteome</keyword>
<dbReference type="RefSeq" id="XP_002777325.1">
    <property type="nucleotide sequence ID" value="XM_002777279.1"/>
</dbReference>
<accession>C5L2C9</accession>
<protein>
    <submittedName>
        <fullName evidence="1">Uncharacterized protein</fullName>
    </submittedName>
</protein>